<accession>A0A2A6DYF2</accession>
<dbReference type="Proteomes" id="UP000243688">
    <property type="component" value="Unassembled WGS sequence"/>
</dbReference>
<comment type="caution">
    <text evidence="2">The sequence shown here is derived from an EMBL/GenBank/DDBJ whole genome shotgun (WGS) entry which is preliminary data.</text>
</comment>
<organism evidence="2 3">
    <name type="scientific">Candidatus Reconcilbacillus cellulovorans</name>
    <dbReference type="NCBI Taxonomy" id="1906605"/>
    <lineage>
        <taxon>Bacteria</taxon>
        <taxon>Bacillati</taxon>
        <taxon>Bacillota</taxon>
        <taxon>Bacilli</taxon>
        <taxon>Bacillales</taxon>
        <taxon>Paenibacillaceae</taxon>
        <taxon>Candidatus Reconcilbacillus</taxon>
    </lineage>
</organism>
<evidence type="ECO:0000313" key="3">
    <source>
        <dbReference type="Proteomes" id="UP000243688"/>
    </source>
</evidence>
<dbReference type="EMBL" id="MOXJ01000024">
    <property type="protein sequence ID" value="PDO09920.1"/>
    <property type="molecule type" value="Genomic_DNA"/>
</dbReference>
<evidence type="ECO:0000313" key="2">
    <source>
        <dbReference type="EMBL" id="PDO09920.1"/>
    </source>
</evidence>
<reference evidence="2 3" key="1">
    <citation type="submission" date="2016-12" db="EMBL/GenBank/DDBJ databases">
        <title>Candidatus Reconcilibacillus cellulovorans genome.</title>
        <authorList>
            <person name="Kolinko S."/>
            <person name="Wu Y.-W."/>
            <person name="Tachea F."/>
            <person name="Denzel E."/>
            <person name="Hiras J."/>
            <person name="Baecker N."/>
            <person name="Chan L.J."/>
            <person name="Eichorst S.A."/>
            <person name="Frey D."/>
            <person name="Adams P.D."/>
            <person name="Pray T."/>
            <person name="Tanjore D."/>
            <person name="Petzold C.J."/>
            <person name="Gladden J.M."/>
            <person name="Simmons B.A."/>
            <person name="Singer S.W."/>
        </authorList>
    </citation>
    <scope>NUCLEOTIDE SEQUENCE [LARGE SCALE GENOMIC DNA]</scope>
    <source>
        <strain evidence="2">JTherm</strain>
    </source>
</reference>
<feature type="coiled-coil region" evidence="1">
    <location>
        <begin position="45"/>
        <end position="133"/>
    </location>
</feature>
<dbReference type="AlphaFoldDB" id="A0A2A6DYF2"/>
<evidence type="ECO:0000256" key="1">
    <source>
        <dbReference type="SAM" id="Coils"/>
    </source>
</evidence>
<keyword evidence="1" id="KW-0175">Coiled coil</keyword>
<sequence>MKKPHRDRSRSRLAARTYLLLALAWLLLAASGAAGTIIYAERMRERTANEVAARTQAQIDELKARYDAQISELRDSVNRDIDELKAKVESLNQLLTFVKDNANTRADNSNQLYTQMEEVRKQLEELRKNLEVLK</sequence>
<gene>
    <name evidence="2" type="ORF">BLM47_10040</name>
</gene>
<dbReference type="SUPFAM" id="SSF58113">
    <property type="entry name" value="Apolipoprotein A-I"/>
    <property type="match status" value="1"/>
</dbReference>
<name>A0A2A6DYF2_9BACL</name>
<proteinExistence type="predicted"/>
<protein>
    <submittedName>
        <fullName evidence="2">Uncharacterized protein</fullName>
    </submittedName>
</protein>